<sequence length="74" mass="8341">MSDERREPLCAICHREPGRPGSLETGRRGDCVPWRLKHRMTGSPGDREPGDQQAWSQRASVSEKIFGARVPRKA</sequence>
<keyword evidence="3" id="KW-1185">Reference proteome</keyword>
<gene>
    <name evidence="2" type="ORF">NDU88_003353</name>
</gene>
<dbReference type="EMBL" id="JANPWB010000006">
    <property type="protein sequence ID" value="KAJ1178105.1"/>
    <property type="molecule type" value="Genomic_DNA"/>
</dbReference>
<evidence type="ECO:0000256" key="1">
    <source>
        <dbReference type="SAM" id="MobiDB-lite"/>
    </source>
</evidence>
<dbReference type="AlphaFoldDB" id="A0AAV7TNA7"/>
<proteinExistence type="predicted"/>
<comment type="caution">
    <text evidence="2">The sequence shown here is derived from an EMBL/GenBank/DDBJ whole genome shotgun (WGS) entry which is preliminary data.</text>
</comment>
<evidence type="ECO:0000313" key="2">
    <source>
        <dbReference type="EMBL" id="KAJ1178105.1"/>
    </source>
</evidence>
<accession>A0AAV7TNA7</accession>
<organism evidence="2 3">
    <name type="scientific">Pleurodeles waltl</name>
    <name type="common">Iberian ribbed newt</name>
    <dbReference type="NCBI Taxonomy" id="8319"/>
    <lineage>
        <taxon>Eukaryota</taxon>
        <taxon>Metazoa</taxon>
        <taxon>Chordata</taxon>
        <taxon>Craniata</taxon>
        <taxon>Vertebrata</taxon>
        <taxon>Euteleostomi</taxon>
        <taxon>Amphibia</taxon>
        <taxon>Batrachia</taxon>
        <taxon>Caudata</taxon>
        <taxon>Salamandroidea</taxon>
        <taxon>Salamandridae</taxon>
        <taxon>Pleurodelinae</taxon>
        <taxon>Pleurodeles</taxon>
    </lineage>
</organism>
<protein>
    <submittedName>
        <fullName evidence="2">Uncharacterized protein</fullName>
    </submittedName>
</protein>
<feature type="region of interest" description="Disordered" evidence="1">
    <location>
        <begin position="39"/>
        <end position="60"/>
    </location>
</feature>
<reference evidence="2" key="1">
    <citation type="journal article" date="2022" name="bioRxiv">
        <title>Sequencing and chromosome-scale assembly of the giantPleurodeles waltlgenome.</title>
        <authorList>
            <person name="Brown T."/>
            <person name="Elewa A."/>
            <person name="Iarovenko S."/>
            <person name="Subramanian E."/>
            <person name="Araus A.J."/>
            <person name="Petzold A."/>
            <person name="Susuki M."/>
            <person name="Suzuki K.-i.T."/>
            <person name="Hayashi T."/>
            <person name="Toyoda A."/>
            <person name="Oliveira C."/>
            <person name="Osipova E."/>
            <person name="Leigh N.D."/>
            <person name="Simon A."/>
            <person name="Yun M.H."/>
        </authorList>
    </citation>
    <scope>NUCLEOTIDE SEQUENCE</scope>
    <source>
        <strain evidence="2">20211129_DDA</strain>
        <tissue evidence="2">Liver</tissue>
    </source>
</reference>
<dbReference type="Proteomes" id="UP001066276">
    <property type="component" value="Chromosome 3_2"/>
</dbReference>
<name>A0AAV7TNA7_PLEWA</name>
<evidence type="ECO:0000313" key="3">
    <source>
        <dbReference type="Proteomes" id="UP001066276"/>
    </source>
</evidence>